<sequence length="217" mass="23158">MVGPVDAVTLCGRVRDDLREVEQQIRDNRWLADLEAGALDRKALRGFAGEQLFVIPSDRRSFEALARRRPDEPAHGYLTGMAAGEGVALAALDTLAAAVGLTDTYEPTPGCQAYPSYVARLARDGSPAEVAGAFLVNLEAWGGACARMHAALTRGYGLGDAECAFFAHFSGPTGELERISLAVIDAGLAEGVEPAAIARAARLLQAYELQFWQSLPR</sequence>
<dbReference type="Proteomes" id="UP001428817">
    <property type="component" value="Unassembled WGS sequence"/>
</dbReference>
<evidence type="ECO:0000313" key="3">
    <source>
        <dbReference type="EMBL" id="GAA5156979.1"/>
    </source>
</evidence>
<comment type="pathway">
    <text evidence="1">Cofactor biosynthesis; thiamine diphosphate biosynthesis.</text>
</comment>
<dbReference type="Pfam" id="PF03070">
    <property type="entry name" value="TENA_THI-4"/>
    <property type="match status" value="1"/>
</dbReference>
<dbReference type="EMBL" id="BAABJP010000015">
    <property type="protein sequence ID" value="GAA5156979.1"/>
    <property type="molecule type" value="Genomic_DNA"/>
</dbReference>
<reference evidence="4" key="1">
    <citation type="journal article" date="2019" name="Int. J. Syst. Evol. Microbiol.">
        <title>The Global Catalogue of Microorganisms (GCM) 10K type strain sequencing project: providing services to taxonomists for standard genome sequencing and annotation.</title>
        <authorList>
            <consortium name="The Broad Institute Genomics Platform"/>
            <consortium name="The Broad Institute Genome Sequencing Center for Infectious Disease"/>
            <person name="Wu L."/>
            <person name="Ma J."/>
        </authorList>
    </citation>
    <scope>NUCLEOTIDE SEQUENCE [LARGE SCALE GENOMIC DNA]</scope>
    <source>
        <strain evidence="4">JCM 18303</strain>
    </source>
</reference>
<accession>A0ABP9Q5J3</accession>
<dbReference type="InterPro" id="IPR004305">
    <property type="entry name" value="Thiaminase-2/PQQC"/>
</dbReference>
<dbReference type="Gene3D" id="1.20.910.10">
    <property type="entry name" value="Heme oxygenase-like"/>
    <property type="match status" value="1"/>
</dbReference>
<dbReference type="InterPro" id="IPR016084">
    <property type="entry name" value="Haem_Oase-like_multi-hlx"/>
</dbReference>
<protein>
    <recommendedName>
        <fullName evidence="2">Thiaminase-2/PQQC domain-containing protein</fullName>
    </recommendedName>
</protein>
<evidence type="ECO:0000256" key="1">
    <source>
        <dbReference type="ARBA" id="ARBA00004948"/>
    </source>
</evidence>
<evidence type="ECO:0000259" key="2">
    <source>
        <dbReference type="Pfam" id="PF03070"/>
    </source>
</evidence>
<dbReference type="SUPFAM" id="SSF48613">
    <property type="entry name" value="Heme oxygenase-like"/>
    <property type="match status" value="1"/>
</dbReference>
<name>A0ABP9Q5J3_9PSEU</name>
<keyword evidence="4" id="KW-1185">Reference proteome</keyword>
<evidence type="ECO:0000313" key="4">
    <source>
        <dbReference type="Proteomes" id="UP001428817"/>
    </source>
</evidence>
<gene>
    <name evidence="3" type="ORF">GCM10023321_34250</name>
</gene>
<organism evidence="3 4">
    <name type="scientific">Pseudonocardia eucalypti</name>
    <dbReference type="NCBI Taxonomy" id="648755"/>
    <lineage>
        <taxon>Bacteria</taxon>
        <taxon>Bacillati</taxon>
        <taxon>Actinomycetota</taxon>
        <taxon>Actinomycetes</taxon>
        <taxon>Pseudonocardiales</taxon>
        <taxon>Pseudonocardiaceae</taxon>
        <taxon>Pseudonocardia</taxon>
    </lineage>
</organism>
<proteinExistence type="predicted"/>
<comment type="caution">
    <text evidence="3">The sequence shown here is derived from an EMBL/GenBank/DDBJ whole genome shotgun (WGS) entry which is preliminary data.</text>
</comment>
<feature type="domain" description="Thiaminase-2/PQQC" evidence="2">
    <location>
        <begin position="32"/>
        <end position="153"/>
    </location>
</feature>